<dbReference type="Pfam" id="PF18588">
    <property type="entry name" value="WcbI"/>
    <property type="match status" value="1"/>
</dbReference>
<name>A0ABY6NZR1_9NOCA</name>
<evidence type="ECO:0000256" key="1">
    <source>
        <dbReference type="SAM" id="MobiDB-lite"/>
    </source>
</evidence>
<dbReference type="Proteomes" id="UP001164965">
    <property type="component" value="Chromosome"/>
</dbReference>
<dbReference type="InterPro" id="IPR041307">
    <property type="entry name" value="WcbI"/>
</dbReference>
<evidence type="ECO:0000313" key="3">
    <source>
        <dbReference type="EMBL" id="UZJ24895.1"/>
    </source>
</evidence>
<keyword evidence="4" id="KW-1185">Reference proteome</keyword>
<protein>
    <submittedName>
        <fullName evidence="3">WcbI family polysaccharide biosynthesis putative acetyltransferase</fullName>
    </submittedName>
</protein>
<dbReference type="EMBL" id="CP110615">
    <property type="protein sequence ID" value="UZJ24895.1"/>
    <property type="molecule type" value="Genomic_DNA"/>
</dbReference>
<evidence type="ECO:0000313" key="4">
    <source>
        <dbReference type="Proteomes" id="UP001164965"/>
    </source>
</evidence>
<proteinExistence type="predicted"/>
<organism evidence="3 4">
    <name type="scientific">Rhodococcus antarcticus</name>
    <dbReference type="NCBI Taxonomy" id="2987751"/>
    <lineage>
        <taxon>Bacteria</taxon>
        <taxon>Bacillati</taxon>
        <taxon>Actinomycetota</taxon>
        <taxon>Actinomycetes</taxon>
        <taxon>Mycobacteriales</taxon>
        <taxon>Nocardiaceae</taxon>
        <taxon>Rhodococcus</taxon>
    </lineage>
</organism>
<gene>
    <name evidence="3" type="ORF">RHODO2019_17640</name>
</gene>
<sequence>MSTAPGTPQQERAAAGLPAIAAASTGSTGSIADPVQGRAPLSGMSVASPDAEPDGRTRHYGGFYGLDPVPADRPLWLVHGNCQAEALRVLLATATDAGFATVRIPPVHELTAADLPHLDALLARTQVLLSQPVRVDYRDLPLGTAQLAGRLPPGSRVLRWPVIRIGTLHPYQVIVRHPRDRSLGPPVVAYHDLRTVVAARAPGELGPLPPADAPPQAYRAAAAASVAELARREAAQCDVGVSDALVAAGAGAAHTVNHPGNPVLTALAQRVQAALGEPVDVGDPGRDLLGGVRAPLEPAVLVALGLGTGAARAGWLVGGEPVDAQHVHRVQGAFYRADPGWLDAAQARHGERMALLGLTTDPG</sequence>
<reference evidence="3" key="1">
    <citation type="submission" date="2022-10" db="EMBL/GenBank/DDBJ databases">
        <title>Rhodococcus sp.75.</title>
        <authorList>
            <person name="Sun M."/>
        </authorList>
    </citation>
    <scope>NUCLEOTIDE SEQUENCE</scope>
    <source>
        <strain evidence="3">75</strain>
    </source>
</reference>
<feature type="domain" description="Polysaccharide biosynthesis enzyme WcbI" evidence="2">
    <location>
        <begin position="75"/>
        <end position="276"/>
    </location>
</feature>
<dbReference type="RefSeq" id="WP_265383001.1">
    <property type="nucleotide sequence ID" value="NZ_CP110615.1"/>
</dbReference>
<accession>A0ABY6NZR1</accession>
<feature type="region of interest" description="Disordered" evidence="1">
    <location>
        <begin position="25"/>
        <end position="54"/>
    </location>
</feature>
<dbReference type="Gene3D" id="3.40.50.12080">
    <property type="match status" value="1"/>
</dbReference>
<evidence type="ECO:0000259" key="2">
    <source>
        <dbReference type="Pfam" id="PF18588"/>
    </source>
</evidence>